<feature type="transmembrane region" description="Helical" evidence="1">
    <location>
        <begin position="272"/>
        <end position="297"/>
    </location>
</feature>
<dbReference type="InterPro" id="IPR051082">
    <property type="entry name" value="Pentapeptide-BTB/POZ_domain"/>
</dbReference>
<organism evidence="2 3">
    <name type="scientific">Denitrobaculum tricleocarpae</name>
    <dbReference type="NCBI Taxonomy" id="2591009"/>
    <lineage>
        <taxon>Bacteria</taxon>
        <taxon>Pseudomonadati</taxon>
        <taxon>Pseudomonadota</taxon>
        <taxon>Alphaproteobacteria</taxon>
        <taxon>Rhodospirillales</taxon>
        <taxon>Rhodospirillaceae</taxon>
        <taxon>Denitrobaculum</taxon>
    </lineage>
</organism>
<dbReference type="PANTHER" id="PTHR14136">
    <property type="entry name" value="BTB_POZ DOMAIN-CONTAINING PROTEIN KCTD9"/>
    <property type="match status" value="1"/>
</dbReference>
<dbReference type="OrthoDB" id="7908941at2"/>
<dbReference type="EMBL" id="VHSH01000002">
    <property type="protein sequence ID" value="TQV81920.1"/>
    <property type="molecule type" value="Genomic_DNA"/>
</dbReference>
<reference evidence="2 3" key="1">
    <citation type="submission" date="2019-06" db="EMBL/GenBank/DDBJ databases">
        <title>Whole genome sequence for Rhodospirillaceae sp. R148.</title>
        <authorList>
            <person name="Wang G."/>
        </authorList>
    </citation>
    <scope>NUCLEOTIDE SEQUENCE [LARGE SCALE GENOMIC DNA]</scope>
    <source>
        <strain evidence="2 3">R148</strain>
    </source>
</reference>
<dbReference type="PANTHER" id="PTHR14136:SF17">
    <property type="entry name" value="BTB_POZ DOMAIN-CONTAINING PROTEIN KCTD9"/>
    <property type="match status" value="1"/>
</dbReference>
<proteinExistence type="predicted"/>
<gene>
    <name evidence="2" type="ORF">FKG95_06710</name>
</gene>
<feature type="transmembrane region" description="Helical" evidence="1">
    <location>
        <begin position="349"/>
        <end position="369"/>
    </location>
</feature>
<dbReference type="InterPro" id="IPR001646">
    <property type="entry name" value="5peptide_repeat"/>
</dbReference>
<dbReference type="AlphaFoldDB" id="A0A545TXJ5"/>
<dbReference type="Proteomes" id="UP000315252">
    <property type="component" value="Unassembled WGS sequence"/>
</dbReference>
<dbReference type="Gene3D" id="2.160.20.80">
    <property type="entry name" value="E3 ubiquitin-protein ligase SopA"/>
    <property type="match status" value="2"/>
</dbReference>
<dbReference type="Pfam" id="PF00805">
    <property type="entry name" value="Pentapeptide"/>
    <property type="match status" value="3"/>
</dbReference>
<keyword evidence="3" id="KW-1185">Reference proteome</keyword>
<name>A0A545TXJ5_9PROT</name>
<protein>
    <submittedName>
        <fullName evidence="2">Pentapeptide repeat-containing protein</fullName>
    </submittedName>
</protein>
<keyword evidence="1" id="KW-0472">Membrane</keyword>
<evidence type="ECO:0000313" key="2">
    <source>
        <dbReference type="EMBL" id="TQV81920.1"/>
    </source>
</evidence>
<feature type="transmembrane region" description="Helical" evidence="1">
    <location>
        <begin position="201"/>
        <end position="221"/>
    </location>
</feature>
<evidence type="ECO:0000256" key="1">
    <source>
        <dbReference type="SAM" id="Phobius"/>
    </source>
</evidence>
<dbReference type="SUPFAM" id="SSF141571">
    <property type="entry name" value="Pentapeptide repeat-like"/>
    <property type="match status" value="2"/>
</dbReference>
<feature type="transmembrane region" description="Helical" evidence="1">
    <location>
        <begin position="161"/>
        <end position="181"/>
    </location>
</feature>
<evidence type="ECO:0000313" key="3">
    <source>
        <dbReference type="Proteomes" id="UP000315252"/>
    </source>
</evidence>
<keyword evidence="1" id="KW-0812">Transmembrane</keyword>
<comment type="caution">
    <text evidence="2">The sequence shown here is derived from an EMBL/GenBank/DDBJ whole genome shotgun (WGS) entry which is preliminary data.</text>
</comment>
<sequence length="519" mass="56599">MYRREVLSVSFIGGRRVAEQLHRPGEAAADQSPAAARQGDQEIQFSAEELGQILASHKRWLETDGREGERAKLSNAWLPEVSLVGADLRRALLSDANLLNADLTGADLRGADLRGATLAPVKGLQVQQLAGADLTDASLEPQVAKFEGLAHVAEISKHARGVFLGVVGGCVYAWLALATTSDLALVVNAVSTPLPIIQTEVPIAGFFLAAPVLLLGLYVYLHMYLQRLWRGLAKLPAIFPDAFSLDEKAYPWLLNSLVRLYVFRLTENRPPLWWLQVGISIVFAWVLVPLTVFLFWLRYLPKHDWLGNVGLSLLVILAFWTGCSMYRITKTTLLGDQVQARPLTRLPEFAVAAVVVVMTFAASSLAITAQRPIEAFGFRLYADLQGVDLKETVLSGISLTAANLRGAKLERADLSATSFHGADLRNTDLRAANLSSAGIEGADFRRADLWSADLRGSDLRGSDFRGANLQFTRFNGADLSGSDLTGTKRLLQRQLEEACGDSATRLPDGLTIKPCEQAQ</sequence>
<accession>A0A545TXJ5</accession>
<feature type="transmembrane region" description="Helical" evidence="1">
    <location>
        <begin position="309"/>
        <end position="328"/>
    </location>
</feature>
<keyword evidence="1" id="KW-1133">Transmembrane helix</keyword>